<dbReference type="PANTHER" id="PTHR28122:SF1">
    <property type="entry name" value="E3 UBIQUITIN-PROTEIN LIGASE SUBSTRATE RECEPTOR MMS22"/>
    <property type="match status" value="1"/>
</dbReference>
<gene>
    <name evidence="2" type="ORF">BMF94_3863</name>
</gene>
<feature type="region of interest" description="Disordered" evidence="1">
    <location>
        <begin position="59"/>
        <end position="233"/>
    </location>
</feature>
<feature type="compositionally biased region" description="Basic and acidic residues" evidence="1">
    <location>
        <begin position="539"/>
        <end position="549"/>
    </location>
</feature>
<feature type="region of interest" description="Disordered" evidence="1">
    <location>
        <begin position="1381"/>
        <end position="1401"/>
    </location>
</feature>
<feature type="region of interest" description="Disordered" evidence="1">
    <location>
        <begin position="613"/>
        <end position="684"/>
    </location>
</feature>
<accession>A0A2S5B8E2</accession>
<dbReference type="EMBL" id="PJQD01000042">
    <property type="protein sequence ID" value="POY73025.1"/>
    <property type="molecule type" value="Genomic_DNA"/>
</dbReference>
<feature type="compositionally biased region" description="Basic and acidic residues" evidence="1">
    <location>
        <begin position="338"/>
        <end position="364"/>
    </location>
</feature>
<dbReference type="PANTHER" id="PTHR28122">
    <property type="entry name" value="E3 UBIQUITIN-PROTEIN LIGASE SUBSTRATE RECEPTOR MMS22"/>
    <property type="match status" value="1"/>
</dbReference>
<feature type="compositionally biased region" description="Basic and acidic residues" evidence="1">
    <location>
        <begin position="386"/>
        <end position="401"/>
    </location>
</feature>
<feature type="compositionally biased region" description="Basic residues" evidence="1">
    <location>
        <begin position="496"/>
        <end position="508"/>
    </location>
</feature>
<dbReference type="GO" id="GO:0035361">
    <property type="term" value="C:Cul8-RING ubiquitin ligase complex"/>
    <property type="evidence" value="ECO:0007669"/>
    <property type="project" value="TreeGrafter"/>
</dbReference>
<evidence type="ECO:0000313" key="2">
    <source>
        <dbReference type="EMBL" id="POY73025.1"/>
    </source>
</evidence>
<feature type="compositionally biased region" description="Basic and acidic residues" evidence="1">
    <location>
        <begin position="644"/>
        <end position="654"/>
    </location>
</feature>
<dbReference type="GO" id="GO:0000724">
    <property type="term" value="P:double-strand break repair via homologous recombination"/>
    <property type="evidence" value="ECO:0007669"/>
    <property type="project" value="TreeGrafter"/>
</dbReference>
<dbReference type="GO" id="GO:0031297">
    <property type="term" value="P:replication fork processing"/>
    <property type="evidence" value="ECO:0007669"/>
    <property type="project" value="InterPro"/>
</dbReference>
<dbReference type="InterPro" id="IPR019021">
    <property type="entry name" value="Mms22"/>
</dbReference>
<dbReference type="Pfam" id="PF09462">
    <property type="entry name" value="Mus7"/>
    <property type="match status" value="1"/>
</dbReference>
<feature type="region of interest" description="Disordered" evidence="1">
    <location>
        <begin position="709"/>
        <end position="748"/>
    </location>
</feature>
<comment type="caution">
    <text evidence="2">The sequence shown here is derived from an EMBL/GenBank/DDBJ whole genome shotgun (WGS) entry which is preliminary data.</text>
</comment>
<dbReference type="Proteomes" id="UP000237144">
    <property type="component" value="Unassembled WGS sequence"/>
</dbReference>
<feature type="compositionally biased region" description="Basic and acidic residues" evidence="1">
    <location>
        <begin position="134"/>
        <end position="146"/>
    </location>
</feature>
<organism evidence="2 3">
    <name type="scientific">Rhodotorula taiwanensis</name>
    <dbReference type="NCBI Taxonomy" id="741276"/>
    <lineage>
        <taxon>Eukaryota</taxon>
        <taxon>Fungi</taxon>
        <taxon>Dikarya</taxon>
        <taxon>Basidiomycota</taxon>
        <taxon>Pucciniomycotina</taxon>
        <taxon>Microbotryomycetes</taxon>
        <taxon>Sporidiobolales</taxon>
        <taxon>Sporidiobolaceae</taxon>
        <taxon>Rhodotorula</taxon>
    </lineage>
</organism>
<feature type="compositionally biased region" description="Low complexity" evidence="1">
    <location>
        <begin position="104"/>
        <end position="125"/>
    </location>
</feature>
<feature type="compositionally biased region" description="Basic residues" evidence="1">
    <location>
        <begin position="633"/>
        <end position="643"/>
    </location>
</feature>
<sequence length="1814" mass="198323">MDANIDAEASDASRSRLRPMVSSPMTPSSDAGEIEEARAALLGERYWSQIRLPRYTAGRTVASSAGPQPDLSDDELAMFPIRPVVRPTAASSSTSKGTPRRRLPSPSLRQPAQLGSAAAAGATSSPRDADDNESLPHPDRIFEGAPREVSPARSDASDDVLDLVLRKRTDIRQSVSPMSSPTPTPASPAHTSDPAIEAAPAHPEQNKADASPPPEIPPDLEPPLAAGPRALRTRTARQLKPFSLEWTKYSHVLYTNGWEGAVVAPERGTVELSTEELKRRKELHAKRPKNHLDGWLVSDEEYDGSGMGKNGLPGGSKEQPSSSAFEESLESEDGLTLLEREVRRKERQTRIEQNRVRAHREYSPHRHGPSRLDQPGRTIGHAAKKRPPDPKPRKRPARSDGSEADESSDATERETGKVARQRRVRAESAPASASPASSPQKRKRLRKGDSAARPRGLSGKADGGGKASTSVRRIRADSEPPTSSPNRSDIVVVSGRQRRTLKPSRRVHVAPGTQGRTALDRDILNLPDMHLSSADESERDASPRYRSDGESEQPSTDDEEPDEYALRPEDLGPARLKLGGKRKRFLGAMMPGAFIKKAEADLKLMAKEVQLSDYSDGSEINSGDEEALERAKQKNLARKRKAPGLRDDPLHLDGDAFTDESGTDEDRSDDGLGAAEDEEAENDAVASWLHSFAPQRAQRGDEDIVDRFLKRAKRPPKRTPSGRARAQVGRDGRKGRQKSREPGAAIKKKRRVDAADVYVVGGHCPLATDAFTNRRRRAIPLDTDDALFAFTDAVADEPALRAAERAPAAESAPIGLTGPRVQPDIPPVAVDEDQAGEAWASYNKFSYDFGLRCLPAGLRIQHVDSFVSNGHLASLLDPARPAPPFHSCDVFGLTLAPEDDAETISAVLPSIVDGVFGSLEQLSGVDDGEEFAPDSRRAFQFLGRWISAAKHADIGSVLRSLTFHLDRLDTRLAASDEPPTSAKSYRLARAEVAWYRLDLTVRSRRHDTKIPFERVQNHVSALLRLLLRCGPERSVKVLKAACDQPTVAITEQSIALWLALASLASSSAGVEPPIIGGEDFWALVLVAVDAFLPAKARGTPVRGEVLSYCAVLLSAVSQFNSTGVSTTRPRLPAYWPIALQTLEAISPAALARSDLTLSSSAVARRDRYLWTLFARCLVFVERWNWRVDVKDDLLTRLADLLRARRFADLTTETTGDFPVFLQDASQFTAAPLDPKTDTAFAVFLKVVIAAGRHTPSNDEADQRKRGAQLTRLFLRLSPMVSSSWTKQAPELTNGPSSVTNHLSLYLTFALLHPQSATQRVEQARRLVTFSDVGEEARRVCIRAALYFGLAFRQRDLPFDSVLEWLAEMLTTLKGEYVQLERDQRRERRRRDGRPSGPGDPLWQRAVLVTMALRSIQLVTRWRRAGATRPEYPASSLLNPSWTSRLLETQLALDPMIGREAIKTIDCFLDVRAAALAPTPAVVVETSGESQDDYGGLDIDFDDPALNALLGPAPAVVDPKADLRAQDKAAAELLKTTVVPAFFRLVSNILADHTSSGPTVGDRVSYAQTVVSTWARCLSVAVENGIADWKPYLQYGDQSWKRLSDPVGRRDIGLFLVTEMLKRDPSAHSVFPLEVLEVWLDSMVARRLTSQHTLTTALLSAETPPPLLAGLPFARSLETGNYEVEQLDLLDRRLEVLTRVLSNAASLAVAASSAQQPPSTAQLLHRAGAPPIRPVMTRAQIMNLLRSMLAAMRDNIGAIQDEATRRQYTGFVRSVIGILVAAGSVAPGPPGQPGRKGPFDEVTLPDIKTLRSLTA</sequence>
<feature type="compositionally biased region" description="Basic and acidic residues" evidence="1">
    <location>
        <begin position="728"/>
        <end position="741"/>
    </location>
</feature>
<evidence type="ECO:0000256" key="1">
    <source>
        <dbReference type="SAM" id="MobiDB-lite"/>
    </source>
</evidence>
<feature type="compositionally biased region" description="Pro residues" evidence="1">
    <location>
        <begin position="211"/>
        <end position="221"/>
    </location>
</feature>
<evidence type="ECO:0000313" key="3">
    <source>
        <dbReference type="Proteomes" id="UP000237144"/>
    </source>
</evidence>
<feature type="region of interest" description="Disordered" evidence="1">
    <location>
        <begin position="284"/>
        <end position="578"/>
    </location>
</feature>
<feature type="compositionally biased region" description="Acidic residues" evidence="1">
    <location>
        <begin position="656"/>
        <end position="668"/>
    </location>
</feature>
<proteinExistence type="predicted"/>
<keyword evidence="3" id="KW-1185">Reference proteome</keyword>
<dbReference type="STRING" id="741276.A0A2S5B8E2"/>
<protein>
    <submittedName>
        <fullName evidence="2">Uncharacterized protein</fullName>
    </submittedName>
</protein>
<dbReference type="GO" id="GO:0005634">
    <property type="term" value="C:nucleus"/>
    <property type="evidence" value="ECO:0007669"/>
    <property type="project" value="InterPro"/>
</dbReference>
<reference evidence="2 3" key="1">
    <citation type="journal article" date="2018" name="Front. Microbiol.">
        <title>Prospects for Fungal Bioremediation of Acidic Radioactive Waste Sites: Characterization and Genome Sequence of Rhodotorula taiwanensis MD1149.</title>
        <authorList>
            <person name="Tkavc R."/>
            <person name="Matrosova V.Y."/>
            <person name="Grichenko O.E."/>
            <person name="Gostincar C."/>
            <person name="Volpe R.P."/>
            <person name="Klimenkova P."/>
            <person name="Gaidamakova E.K."/>
            <person name="Zhou C.E."/>
            <person name="Stewart B.J."/>
            <person name="Lyman M.G."/>
            <person name="Malfatti S.A."/>
            <person name="Rubinfeld B."/>
            <person name="Courtot M."/>
            <person name="Singh J."/>
            <person name="Dalgard C.L."/>
            <person name="Hamilton T."/>
            <person name="Frey K.G."/>
            <person name="Gunde-Cimerman N."/>
            <person name="Dugan L."/>
            <person name="Daly M.J."/>
        </authorList>
    </citation>
    <scope>NUCLEOTIDE SEQUENCE [LARGE SCALE GENOMIC DNA]</scope>
    <source>
        <strain evidence="2 3">MD1149</strain>
    </source>
</reference>
<feature type="compositionally biased region" description="Gly residues" evidence="1">
    <location>
        <begin position="305"/>
        <end position="314"/>
    </location>
</feature>
<feature type="region of interest" description="Disordered" evidence="1">
    <location>
        <begin position="1"/>
        <end position="33"/>
    </location>
</feature>
<feature type="compositionally biased region" description="Low complexity" evidence="1">
    <location>
        <begin position="427"/>
        <end position="439"/>
    </location>
</feature>
<dbReference type="OrthoDB" id="2386201at2759"/>
<name>A0A2S5B8E2_9BASI</name>